<sequence>MIEKENILYRGLCLAKNDYFAAKISYTRVFGINIDLSIVIYRKDTWESYKSFYFKGLASGADQKEWFKKAEKMVMQLDKPEDWKRPHRYCLALYAKQVLEDDFFRENLYFDKEINSKYIYNYTMTSRLKETVLIKKLNLLSEEEKKQLFILREWEKNIWAYEDIHYALFGREYLYNNLHDKEKFSDYYEKYNTEFQIFLSD</sequence>
<name>A0A074VCR1_9NEIS</name>
<comment type="caution">
    <text evidence="1">The sequence shown here is derived from an EMBL/GenBank/DDBJ whole genome shotgun (WGS) entry which is preliminary data.</text>
</comment>
<protein>
    <submittedName>
        <fullName evidence="1">Uncharacterized protein</fullName>
    </submittedName>
</protein>
<evidence type="ECO:0000313" key="1">
    <source>
        <dbReference type="EMBL" id="KEQ01647.1"/>
    </source>
</evidence>
<accession>A0A074VCR1</accession>
<evidence type="ECO:0000313" key="2">
    <source>
        <dbReference type="Proteomes" id="UP000027644"/>
    </source>
</evidence>
<reference evidence="1 2" key="1">
    <citation type="journal article" date="2014" name="PLoS Genet.">
        <title>Hidden diversity in honey bee gut symbionts detected by single-cell genomics.</title>
        <authorList>
            <person name="Engel P."/>
            <person name="Stepanauskas R."/>
            <person name="Moran N."/>
        </authorList>
    </citation>
    <scope>NUCLEOTIDE SEQUENCE [LARGE SCALE GENOMIC DNA]</scope>
    <source>
        <strain evidence="1 2">SCGC AB-598-J21</strain>
    </source>
</reference>
<gene>
    <name evidence="1" type="ORF">SASC598J21_005750</name>
</gene>
<dbReference type="EMBL" id="AVQL01000374">
    <property type="protein sequence ID" value="KEQ01647.1"/>
    <property type="molecule type" value="Genomic_DNA"/>
</dbReference>
<dbReference type="Proteomes" id="UP000027644">
    <property type="component" value="Unassembled WGS sequence"/>
</dbReference>
<dbReference type="AlphaFoldDB" id="A0A074VCR1"/>
<organism evidence="1 2">
    <name type="scientific">Snodgrassella alvi SCGC AB-598-J21</name>
    <dbReference type="NCBI Taxonomy" id="1385367"/>
    <lineage>
        <taxon>Bacteria</taxon>
        <taxon>Pseudomonadati</taxon>
        <taxon>Pseudomonadota</taxon>
        <taxon>Betaproteobacteria</taxon>
        <taxon>Neisseriales</taxon>
        <taxon>Neisseriaceae</taxon>
        <taxon>Snodgrassella</taxon>
    </lineage>
</organism>
<proteinExistence type="predicted"/>